<feature type="signal peptide" evidence="6">
    <location>
        <begin position="1"/>
        <end position="21"/>
    </location>
</feature>
<proteinExistence type="predicted"/>
<evidence type="ECO:0000256" key="3">
    <source>
        <dbReference type="ARBA" id="ARBA00022729"/>
    </source>
</evidence>
<evidence type="ECO:0000256" key="5">
    <source>
        <dbReference type="ARBA" id="ARBA00023136"/>
    </source>
</evidence>
<organism evidence="8 9">
    <name type="scientific">Punica granatum</name>
    <name type="common">Pomegranate</name>
    <dbReference type="NCBI Taxonomy" id="22663"/>
    <lineage>
        <taxon>Eukaryota</taxon>
        <taxon>Viridiplantae</taxon>
        <taxon>Streptophyta</taxon>
        <taxon>Embryophyta</taxon>
        <taxon>Tracheophyta</taxon>
        <taxon>Spermatophyta</taxon>
        <taxon>Magnoliopsida</taxon>
        <taxon>eudicotyledons</taxon>
        <taxon>Gunneridae</taxon>
        <taxon>Pentapetalae</taxon>
        <taxon>rosids</taxon>
        <taxon>malvids</taxon>
        <taxon>Myrtales</taxon>
        <taxon>Lythraceae</taxon>
        <taxon>Punica</taxon>
    </lineage>
</organism>
<evidence type="ECO:0000256" key="4">
    <source>
        <dbReference type="ARBA" id="ARBA00022989"/>
    </source>
</evidence>
<evidence type="ECO:0000313" key="8">
    <source>
        <dbReference type="EMBL" id="PKI33856.1"/>
    </source>
</evidence>
<evidence type="ECO:0000259" key="7">
    <source>
        <dbReference type="Pfam" id="PF13947"/>
    </source>
</evidence>
<dbReference type="GO" id="GO:0030247">
    <property type="term" value="F:polysaccharide binding"/>
    <property type="evidence" value="ECO:0007669"/>
    <property type="project" value="InterPro"/>
</dbReference>
<dbReference type="Proteomes" id="UP000233551">
    <property type="component" value="Unassembled WGS sequence"/>
</dbReference>
<dbReference type="PANTHER" id="PTHR33491">
    <property type="entry name" value="OSJNBA0016N04.9 PROTEIN"/>
    <property type="match status" value="1"/>
</dbReference>
<accession>A0A2I0HRH5</accession>
<dbReference type="Pfam" id="PF13947">
    <property type="entry name" value="GUB_WAK_bind"/>
    <property type="match status" value="1"/>
</dbReference>
<dbReference type="GO" id="GO:0016020">
    <property type="term" value="C:membrane"/>
    <property type="evidence" value="ECO:0007669"/>
    <property type="project" value="UniProtKB-SubCell"/>
</dbReference>
<evidence type="ECO:0000256" key="6">
    <source>
        <dbReference type="SAM" id="SignalP"/>
    </source>
</evidence>
<keyword evidence="9" id="KW-1185">Reference proteome</keyword>
<protein>
    <recommendedName>
        <fullName evidence="7">Wall-associated receptor kinase galacturonan-binding domain-containing protein</fullName>
    </recommendedName>
</protein>
<dbReference type="AlphaFoldDB" id="A0A2I0HRH5"/>
<evidence type="ECO:0000313" key="9">
    <source>
        <dbReference type="Proteomes" id="UP000233551"/>
    </source>
</evidence>
<sequence length="191" mass="20459">MGIVQLTLLVLLLLGSSRVEALAGNFPVAKAHCTDKCGDVTIPFPFGIGAGCFLDDWYEVVCQQGRNGTVVPWLKKIRLEVSNISLPDERERTDGLINVSFPITYSSPNCIDMVEEGPIAPTSLVGSSFIFSQTLNMFTAIGCHMRTGTTNCFIYNAIAPPASVVILISSMDVKTLTNVKIQGSTAVLGDA</sequence>
<feature type="chain" id="PRO_5014174973" description="Wall-associated receptor kinase galacturonan-binding domain-containing protein" evidence="6">
    <location>
        <begin position="22"/>
        <end position="191"/>
    </location>
</feature>
<dbReference type="STRING" id="22663.A0A2I0HRH5"/>
<name>A0A2I0HRH5_PUNGR</name>
<gene>
    <name evidence="8" type="ORF">CRG98_045751</name>
</gene>
<keyword evidence="5" id="KW-0472">Membrane</keyword>
<keyword evidence="2" id="KW-0812">Transmembrane</keyword>
<comment type="subcellular location">
    <subcellularLocation>
        <location evidence="1">Membrane</location>
        <topology evidence="1">Single-pass membrane protein</topology>
    </subcellularLocation>
</comment>
<dbReference type="EMBL" id="PGOL01006278">
    <property type="protein sequence ID" value="PKI33856.1"/>
    <property type="molecule type" value="Genomic_DNA"/>
</dbReference>
<evidence type="ECO:0000256" key="2">
    <source>
        <dbReference type="ARBA" id="ARBA00022692"/>
    </source>
</evidence>
<reference evidence="8 9" key="1">
    <citation type="submission" date="2017-11" db="EMBL/GenBank/DDBJ databases">
        <title>De-novo sequencing of pomegranate (Punica granatum L.) genome.</title>
        <authorList>
            <person name="Akparov Z."/>
            <person name="Amiraslanov A."/>
            <person name="Hajiyeva S."/>
            <person name="Abbasov M."/>
            <person name="Kaur K."/>
            <person name="Hamwieh A."/>
            <person name="Solovyev V."/>
            <person name="Salamov A."/>
            <person name="Braich B."/>
            <person name="Kosarev P."/>
            <person name="Mahmoud A."/>
            <person name="Hajiyev E."/>
            <person name="Babayeva S."/>
            <person name="Izzatullayeva V."/>
            <person name="Mammadov A."/>
            <person name="Mammadov A."/>
            <person name="Sharifova S."/>
            <person name="Ojaghi J."/>
            <person name="Eynullazada K."/>
            <person name="Bayramov B."/>
            <person name="Abdulazimova A."/>
            <person name="Shahmuradov I."/>
        </authorList>
    </citation>
    <scope>NUCLEOTIDE SEQUENCE [LARGE SCALE GENOMIC DNA]</scope>
    <source>
        <strain evidence="9">cv. AG2017</strain>
        <tissue evidence="8">Leaf</tissue>
    </source>
</reference>
<feature type="domain" description="Wall-associated receptor kinase galacturonan-binding" evidence="7">
    <location>
        <begin position="33"/>
        <end position="88"/>
    </location>
</feature>
<comment type="caution">
    <text evidence="8">The sequence shown here is derived from an EMBL/GenBank/DDBJ whole genome shotgun (WGS) entry which is preliminary data.</text>
</comment>
<dbReference type="InterPro" id="IPR025287">
    <property type="entry name" value="WAK_GUB"/>
</dbReference>
<keyword evidence="4" id="KW-1133">Transmembrane helix</keyword>
<keyword evidence="3 6" id="KW-0732">Signal</keyword>
<evidence type="ECO:0000256" key="1">
    <source>
        <dbReference type="ARBA" id="ARBA00004167"/>
    </source>
</evidence>